<gene>
    <name evidence="1" type="ORF">SAMN02745174_01806</name>
</gene>
<name>A0A1T4P739_9FUSO</name>
<evidence type="ECO:0000313" key="1">
    <source>
        <dbReference type="EMBL" id="SJZ87395.1"/>
    </source>
</evidence>
<dbReference type="AlphaFoldDB" id="A0A1T4P739"/>
<proteinExistence type="predicted"/>
<keyword evidence="2" id="KW-1185">Reference proteome</keyword>
<sequence length="114" mass="13089">MKKIIFIYLFLILHLLAFTQTSIPVVVKASVISSKTNIVEKVDNNIYQATLMNNSSTSFLILIKYDKEVKLISVDSNKTKEFKFKCADAKNIKIYKIACNEKKLISTYEDMLEV</sequence>
<dbReference type="EMBL" id="FUWX01000013">
    <property type="protein sequence ID" value="SJZ87395.1"/>
    <property type="molecule type" value="Genomic_DNA"/>
</dbReference>
<accession>A0A1T4P739</accession>
<reference evidence="1 2" key="1">
    <citation type="submission" date="2017-02" db="EMBL/GenBank/DDBJ databases">
        <authorList>
            <person name="Peterson S.W."/>
        </authorList>
    </citation>
    <scope>NUCLEOTIDE SEQUENCE [LARGE SCALE GENOMIC DNA]</scope>
    <source>
        <strain evidence="1 2">ATCC 700028</strain>
    </source>
</reference>
<organism evidence="1 2">
    <name type="scientific">Cetobacterium ceti</name>
    <dbReference type="NCBI Taxonomy" id="180163"/>
    <lineage>
        <taxon>Bacteria</taxon>
        <taxon>Fusobacteriati</taxon>
        <taxon>Fusobacteriota</taxon>
        <taxon>Fusobacteriia</taxon>
        <taxon>Fusobacteriales</taxon>
        <taxon>Fusobacteriaceae</taxon>
        <taxon>Cetobacterium</taxon>
    </lineage>
</organism>
<evidence type="ECO:0000313" key="2">
    <source>
        <dbReference type="Proteomes" id="UP000191153"/>
    </source>
</evidence>
<protein>
    <submittedName>
        <fullName evidence="1">Uncharacterized protein</fullName>
    </submittedName>
</protein>
<dbReference type="RefSeq" id="WP_078694268.1">
    <property type="nucleotide sequence ID" value="NZ_FUWX01000013.1"/>
</dbReference>
<dbReference type="Proteomes" id="UP000191153">
    <property type="component" value="Unassembled WGS sequence"/>
</dbReference>